<gene>
    <name evidence="6" type="ORF">H4W29_004998</name>
</gene>
<dbReference type="Proteomes" id="UP000620262">
    <property type="component" value="Unassembled WGS sequence"/>
</dbReference>
<evidence type="ECO:0000259" key="5">
    <source>
        <dbReference type="PROSITE" id="PS01124"/>
    </source>
</evidence>
<evidence type="ECO:0000256" key="4">
    <source>
        <dbReference type="SAM" id="MobiDB-lite"/>
    </source>
</evidence>
<dbReference type="PROSITE" id="PS01124">
    <property type="entry name" value="HTH_ARAC_FAMILY_2"/>
    <property type="match status" value="1"/>
</dbReference>
<feature type="domain" description="HTH araC/xylS-type" evidence="5">
    <location>
        <begin position="262"/>
        <end position="360"/>
    </location>
</feature>
<dbReference type="Gene3D" id="1.10.10.60">
    <property type="entry name" value="Homeodomain-like"/>
    <property type="match status" value="1"/>
</dbReference>
<keyword evidence="3" id="KW-0804">Transcription</keyword>
<dbReference type="InterPro" id="IPR014710">
    <property type="entry name" value="RmlC-like_jellyroll"/>
</dbReference>
<evidence type="ECO:0000256" key="2">
    <source>
        <dbReference type="ARBA" id="ARBA00023125"/>
    </source>
</evidence>
<dbReference type="InterPro" id="IPR032783">
    <property type="entry name" value="AraC_lig"/>
</dbReference>
<sequence>MSWQQPGALNAICFCYDDKSRLQRQRDLINAGFAHIHAQSTHLGEIDMSQHIDWLSRLLEMMPVTGKLELHCLYGAPWRVAYEQGAAQDIVYHVILGGEAWLNDDDGNREQRLTPGDILLVPAGAPHVLTDGSGAEPAKATQRQGLNVVISENSGQGERLDMLCGRFVLAPPHDRLLGTYLRSRMIVRGTSKSAISPQSVTRQQMEALVALMRAEANVEGIGGQAMLNAFSAALFTLALRLASQSHDAPLGLVALASHVRLAPALNAIFFEPARPWTLSKLASLCNLSRATLARYFQSSLGRSATDLLQDVRITLAANALRVPTTSTAAAADLAGYRSEAAFQRAFKQHLGLTPAQWRASRVAKETADTDDASSTAEPQHGRRKKLRNVLSEA</sequence>
<dbReference type="EMBL" id="JADBEC010000002">
    <property type="protein sequence ID" value="MBE1507753.1"/>
    <property type="molecule type" value="Genomic_DNA"/>
</dbReference>
<evidence type="ECO:0000256" key="3">
    <source>
        <dbReference type="ARBA" id="ARBA00023163"/>
    </source>
</evidence>
<dbReference type="InterPro" id="IPR011051">
    <property type="entry name" value="RmlC_Cupin_sf"/>
</dbReference>
<feature type="region of interest" description="Disordered" evidence="4">
    <location>
        <begin position="361"/>
        <end position="393"/>
    </location>
</feature>
<accession>A0ABR9IX60</accession>
<dbReference type="Gene3D" id="2.60.120.10">
    <property type="entry name" value="Jelly Rolls"/>
    <property type="match status" value="1"/>
</dbReference>
<dbReference type="SMART" id="SM00342">
    <property type="entry name" value="HTH_ARAC"/>
    <property type="match status" value="1"/>
</dbReference>
<comment type="caution">
    <text evidence="6">The sequence shown here is derived from an EMBL/GenBank/DDBJ whole genome shotgun (WGS) entry which is preliminary data.</text>
</comment>
<dbReference type="InterPro" id="IPR050204">
    <property type="entry name" value="AraC_XylS_family_regulators"/>
</dbReference>
<reference evidence="6 7" key="1">
    <citation type="submission" date="2020-10" db="EMBL/GenBank/DDBJ databases">
        <title>Sequencing the genomes of 1000 actinobacteria strains.</title>
        <authorList>
            <person name="Klenk H.-P."/>
        </authorList>
    </citation>
    <scope>NUCLEOTIDE SEQUENCE [LARGE SCALE GENOMIC DNA]</scope>
    <source>
        <strain evidence="6 7">DSM 7307</strain>
    </source>
</reference>
<dbReference type="InterPro" id="IPR009057">
    <property type="entry name" value="Homeodomain-like_sf"/>
</dbReference>
<keyword evidence="2" id="KW-0238">DNA-binding</keyword>
<evidence type="ECO:0000313" key="7">
    <source>
        <dbReference type="Proteomes" id="UP000620262"/>
    </source>
</evidence>
<dbReference type="PANTHER" id="PTHR46796">
    <property type="entry name" value="HTH-TYPE TRANSCRIPTIONAL ACTIVATOR RHAS-RELATED"/>
    <property type="match status" value="1"/>
</dbReference>
<dbReference type="SUPFAM" id="SSF51182">
    <property type="entry name" value="RmlC-like cupins"/>
    <property type="match status" value="1"/>
</dbReference>
<dbReference type="SUPFAM" id="SSF46689">
    <property type="entry name" value="Homeodomain-like"/>
    <property type="match status" value="1"/>
</dbReference>
<keyword evidence="1" id="KW-0805">Transcription regulation</keyword>
<name>A0ABR9IX60_RHIVS</name>
<proteinExistence type="predicted"/>
<evidence type="ECO:0000313" key="6">
    <source>
        <dbReference type="EMBL" id="MBE1507753.1"/>
    </source>
</evidence>
<keyword evidence="7" id="KW-1185">Reference proteome</keyword>
<dbReference type="RefSeq" id="WP_312872367.1">
    <property type="nucleotide sequence ID" value="NZ_BAAAVL010000002.1"/>
</dbReference>
<dbReference type="PANTHER" id="PTHR46796:SF7">
    <property type="entry name" value="ARAC FAMILY TRANSCRIPTIONAL REGULATOR"/>
    <property type="match status" value="1"/>
</dbReference>
<organism evidence="6 7">
    <name type="scientific">Rhizobium viscosum</name>
    <name type="common">Arthrobacter viscosus</name>
    <dbReference type="NCBI Taxonomy" id="1673"/>
    <lineage>
        <taxon>Bacteria</taxon>
        <taxon>Pseudomonadati</taxon>
        <taxon>Pseudomonadota</taxon>
        <taxon>Alphaproteobacteria</taxon>
        <taxon>Hyphomicrobiales</taxon>
        <taxon>Rhizobiaceae</taxon>
        <taxon>Rhizobium/Agrobacterium group</taxon>
        <taxon>Rhizobium</taxon>
    </lineage>
</organism>
<dbReference type="Pfam" id="PF12833">
    <property type="entry name" value="HTH_18"/>
    <property type="match status" value="1"/>
</dbReference>
<evidence type="ECO:0000256" key="1">
    <source>
        <dbReference type="ARBA" id="ARBA00023015"/>
    </source>
</evidence>
<protein>
    <submittedName>
        <fullName evidence="6">AraC family transcriptional activator of mtrCDE</fullName>
    </submittedName>
</protein>
<dbReference type="InterPro" id="IPR018060">
    <property type="entry name" value="HTH_AraC"/>
</dbReference>
<dbReference type="Pfam" id="PF12852">
    <property type="entry name" value="Cupin_6"/>
    <property type="match status" value="1"/>
</dbReference>